<evidence type="ECO:0000256" key="3">
    <source>
        <dbReference type="ARBA" id="ARBA00023125"/>
    </source>
</evidence>
<dbReference type="InterPro" id="IPR036388">
    <property type="entry name" value="WH-like_DNA-bd_sf"/>
</dbReference>
<protein>
    <submittedName>
        <fullName evidence="6">LysR family transcriptional regulator</fullName>
    </submittedName>
</protein>
<dbReference type="InterPro" id="IPR005119">
    <property type="entry name" value="LysR_subst-bd"/>
</dbReference>
<evidence type="ECO:0000259" key="5">
    <source>
        <dbReference type="PROSITE" id="PS50931"/>
    </source>
</evidence>
<dbReference type="RefSeq" id="WP_212813056.1">
    <property type="nucleotide sequence ID" value="NZ_AP024331.1"/>
</dbReference>
<dbReference type="PANTHER" id="PTHR30537">
    <property type="entry name" value="HTH-TYPE TRANSCRIPTIONAL REGULATOR"/>
    <property type="match status" value="1"/>
</dbReference>
<sequence>MDSSIFGRNKMLDLNDVAIFIHIVETGSFAAAARRLGVPPNTLSRRIKLLEASLAVRLFHRSTRKLTLTGAGEQLYDHSAQKISELNAISTQLVSENQVPMGRIKVAAPADFFDLFLMEWVADFLALYPQLQLDFILSDTHADMIGEGIDVAFRGGRLKDSSLVARKISTGRRLMAASQHYLDTFGVPDSIDALQHHACIGQSASSSPAIWHLVGPQGAVPVEVTGRFSANTAQAQLKAALSGLGICFLPESLLYDSLTRQQLVAVLPDYGQLNNDLSIVYPSRHYIPLAVSTFVEHTVALLKKTIADKHSRS</sequence>
<evidence type="ECO:0000256" key="2">
    <source>
        <dbReference type="ARBA" id="ARBA00023015"/>
    </source>
</evidence>
<name>A0ABM7N301_ERWRD</name>
<dbReference type="Pfam" id="PF00126">
    <property type="entry name" value="HTH_1"/>
    <property type="match status" value="1"/>
</dbReference>
<dbReference type="CDD" id="cd08422">
    <property type="entry name" value="PBP2_CrgA_like"/>
    <property type="match status" value="1"/>
</dbReference>
<organism evidence="6 7">
    <name type="scientific">Erwinia rhapontici</name>
    <name type="common">Pectobacterium rhapontici</name>
    <dbReference type="NCBI Taxonomy" id="55212"/>
    <lineage>
        <taxon>Bacteria</taxon>
        <taxon>Pseudomonadati</taxon>
        <taxon>Pseudomonadota</taxon>
        <taxon>Gammaproteobacteria</taxon>
        <taxon>Enterobacterales</taxon>
        <taxon>Erwiniaceae</taxon>
        <taxon>Erwinia</taxon>
    </lineage>
</organism>
<keyword evidence="2" id="KW-0805">Transcription regulation</keyword>
<comment type="similarity">
    <text evidence="1">Belongs to the LysR transcriptional regulatory family.</text>
</comment>
<keyword evidence="4" id="KW-0804">Transcription</keyword>
<dbReference type="InterPro" id="IPR058163">
    <property type="entry name" value="LysR-type_TF_proteobact-type"/>
</dbReference>
<dbReference type="SUPFAM" id="SSF53850">
    <property type="entry name" value="Periplasmic binding protein-like II"/>
    <property type="match status" value="1"/>
</dbReference>
<accession>A0ABM7N301</accession>
<dbReference type="PANTHER" id="PTHR30537:SF5">
    <property type="entry name" value="HTH-TYPE TRANSCRIPTIONAL ACTIVATOR TTDR-RELATED"/>
    <property type="match status" value="1"/>
</dbReference>
<dbReference type="InterPro" id="IPR036390">
    <property type="entry name" value="WH_DNA-bd_sf"/>
</dbReference>
<dbReference type="Gene3D" id="3.40.190.290">
    <property type="match status" value="1"/>
</dbReference>
<dbReference type="Pfam" id="PF03466">
    <property type="entry name" value="LysR_substrate"/>
    <property type="match status" value="1"/>
</dbReference>
<dbReference type="Proteomes" id="UP000677515">
    <property type="component" value="Chromosome"/>
</dbReference>
<dbReference type="Gene3D" id="1.10.10.10">
    <property type="entry name" value="Winged helix-like DNA-binding domain superfamily/Winged helix DNA-binding domain"/>
    <property type="match status" value="1"/>
</dbReference>
<dbReference type="InterPro" id="IPR000847">
    <property type="entry name" value="LysR_HTH_N"/>
</dbReference>
<dbReference type="EMBL" id="AP024329">
    <property type="protein sequence ID" value="BCQ35744.1"/>
    <property type="molecule type" value="Genomic_DNA"/>
</dbReference>
<evidence type="ECO:0000256" key="1">
    <source>
        <dbReference type="ARBA" id="ARBA00009437"/>
    </source>
</evidence>
<evidence type="ECO:0000256" key="4">
    <source>
        <dbReference type="ARBA" id="ARBA00023163"/>
    </source>
</evidence>
<dbReference type="SUPFAM" id="SSF46785">
    <property type="entry name" value="Winged helix' DNA-binding domain"/>
    <property type="match status" value="1"/>
</dbReference>
<keyword evidence="7" id="KW-1185">Reference proteome</keyword>
<feature type="domain" description="HTH lysR-type" evidence="5">
    <location>
        <begin position="12"/>
        <end position="69"/>
    </location>
</feature>
<dbReference type="PROSITE" id="PS50931">
    <property type="entry name" value="HTH_LYSR"/>
    <property type="match status" value="1"/>
</dbReference>
<keyword evidence="3" id="KW-0238">DNA-binding</keyword>
<reference evidence="6 7" key="1">
    <citation type="submission" date="2021-01" db="EMBL/GenBank/DDBJ databases">
        <title>Complete genome sequence of Erwinia rhapontici MAFF 311153.</title>
        <authorList>
            <person name="Morohoshi T."/>
            <person name="Someya N."/>
        </authorList>
    </citation>
    <scope>NUCLEOTIDE SEQUENCE [LARGE SCALE GENOMIC DNA]</scope>
    <source>
        <strain evidence="6 7">MAFF 311153</strain>
    </source>
</reference>
<evidence type="ECO:0000313" key="6">
    <source>
        <dbReference type="EMBL" id="BCQ35744.1"/>
    </source>
</evidence>
<gene>
    <name evidence="6" type="ORF">ERHA53_30870</name>
</gene>
<evidence type="ECO:0000313" key="7">
    <source>
        <dbReference type="Proteomes" id="UP000677515"/>
    </source>
</evidence>
<proteinExistence type="inferred from homology"/>